<dbReference type="PANTHER" id="PTHR30290">
    <property type="entry name" value="PERIPLASMIC BINDING COMPONENT OF ABC TRANSPORTER"/>
    <property type="match status" value="1"/>
</dbReference>
<dbReference type="PANTHER" id="PTHR30290:SF9">
    <property type="entry name" value="OLIGOPEPTIDE-BINDING PROTEIN APPA"/>
    <property type="match status" value="1"/>
</dbReference>
<dbReference type="Proteomes" id="UP000198828">
    <property type="component" value="Unassembled WGS sequence"/>
</dbReference>
<dbReference type="SUPFAM" id="SSF53850">
    <property type="entry name" value="Periplasmic binding protein-like II"/>
    <property type="match status" value="1"/>
</dbReference>
<reference evidence="7 8" key="1">
    <citation type="submission" date="2016-10" db="EMBL/GenBank/DDBJ databases">
        <authorList>
            <person name="de Groot N.N."/>
        </authorList>
    </citation>
    <scope>NUCLEOTIDE SEQUENCE [LARGE SCALE GENOMIC DNA]</scope>
    <source>
        <strain evidence="7 8">DSM 23310</strain>
    </source>
</reference>
<keyword evidence="3" id="KW-0813">Transport</keyword>
<evidence type="ECO:0000256" key="3">
    <source>
        <dbReference type="ARBA" id="ARBA00022448"/>
    </source>
</evidence>
<dbReference type="GO" id="GO:0043190">
    <property type="term" value="C:ATP-binding cassette (ABC) transporter complex"/>
    <property type="evidence" value="ECO:0007669"/>
    <property type="project" value="InterPro"/>
</dbReference>
<keyword evidence="8" id="KW-1185">Reference proteome</keyword>
<dbReference type="Gene3D" id="3.10.105.10">
    <property type="entry name" value="Dipeptide-binding Protein, Domain 3"/>
    <property type="match status" value="1"/>
</dbReference>
<protein>
    <submittedName>
        <fullName evidence="7">Peptide/nickel transport system substrate-binding protein</fullName>
    </submittedName>
</protein>
<dbReference type="GO" id="GO:1904680">
    <property type="term" value="F:peptide transmembrane transporter activity"/>
    <property type="evidence" value="ECO:0007669"/>
    <property type="project" value="TreeGrafter"/>
</dbReference>
<evidence type="ECO:0000256" key="5">
    <source>
        <dbReference type="SAM" id="SignalP"/>
    </source>
</evidence>
<sequence length="513" mass="57553">MSKQITKKIVLVLTVALMLTSLVGCGGGNETDVTQKDELIVATAYDAKSLDPHAVNEVAASNVMVQIYNSLLALDDNGELVPSLAESYEQVDDVTYKFTIKKGVKFHNGEEMTIDDVVFSLQRAATSPAVANLFGDIDVDSFEIIDDATFSFKLKNPNTGFLYNLMHPGASVLCQKAVEEAGDNYAMNPVGTGPFKFVDWKKGDRIELERFEDYWGEKPAFKKMVIRAIPEATNRTIELESGGVDVAYEISANDIERIEENEDLQLTRLVDNQTQYLGFNNKKEPFNDVRVRQAIRYALDIPSIVETAWKGVGSVAIGPMSPNINYYNSNIKQYEYNVEKAKELLAEAGYGNGFKTKLWTNEKQERIDMATIIQSQLKEVGIEVEVEILEWGSYLEKLANGEQEMFIIGWTGQSSDPDLALYGPLSKETLGAGANFSFFENDRVNELLLQGRRMKDSPEREAIYYEIQEIHAEETPWIPLCHGEAIIGSQKYVKNLKLTPFGFHPLYRITFGE</sequence>
<proteinExistence type="inferred from homology"/>
<evidence type="ECO:0000256" key="1">
    <source>
        <dbReference type="ARBA" id="ARBA00004193"/>
    </source>
</evidence>
<comment type="subcellular location">
    <subcellularLocation>
        <location evidence="1">Cell membrane</location>
        <topology evidence="1">Lipid-anchor</topology>
    </subcellularLocation>
</comment>
<dbReference type="OrthoDB" id="9772924at2"/>
<dbReference type="Gene3D" id="3.40.190.10">
    <property type="entry name" value="Periplasmic binding protein-like II"/>
    <property type="match status" value="1"/>
</dbReference>
<dbReference type="RefSeq" id="WP_093753228.1">
    <property type="nucleotide sequence ID" value="NZ_BSYN01000003.1"/>
</dbReference>
<dbReference type="GO" id="GO:0015833">
    <property type="term" value="P:peptide transport"/>
    <property type="evidence" value="ECO:0007669"/>
    <property type="project" value="TreeGrafter"/>
</dbReference>
<dbReference type="InterPro" id="IPR000914">
    <property type="entry name" value="SBP_5_dom"/>
</dbReference>
<name>A0A1H3A3B5_9FIRM</name>
<feature type="chain" id="PRO_5039035100" evidence="5">
    <location>
        <begin position="27"/>
        <end position="513"/>
    </location>
</feature>
<dbReference type="Gene3D" id="3.90.76.10">
    <property type="entry name" value="Dipeptide-binding Protein, Domain 1"/>
    <property type="match status" value="1"/>
</dbReference>
<evidence type="ECO:0000259" key="6">
    <source>
        <dbReference type="Pfam" id="PF00496"/>
    </source>
</evidence>
<accession>A0A1H3A3B5</accession>
<dbReference type="GO" id="GO:0042597">
    <property type="term" value="C:periplasmic space"/>
    <property type="evidence" value="ECO:0007669"/>
    <property type="project" value="UniProtKB-ARBA"/>
</dbReference>
<evidence type="ECO:0000313" key="7">
    <source>
        <dbReference type="EMBL" id="SDX24280.1"/>
    </source>
</evidence>
<keyword evidence="4 5" id="KW-0732">Signal</keyword>
<dbReference type="PROSITE" id="PS51257">
    <property type="entry name" value="PROKAR_LIPOPROTEIN"/>
    <property type="match status" value="1"/>
</dbReference>
<feature type="signal peptide" evidence="5">
    <location>
        <begin position="1"/>
        <end position="26"/>
    </location>
</feature>
<organism evidence="7 8">
    <name type="scientific">Tepidimicrobium xylanilyticum</name>
    <dbReference type="NCBI Taxonomy" id="1123352"/>
    <lineage>
        <taxon>Bacteria</taxon>
        <taxon>Bacillati</taxon>
        <taxon>Bacillota</taxon>
        <taxon>Tissierellia</taxon>
        <taxon>Tissierellales</taxon>
        <taxon>Tepidimicrobiaceae</taxon>
        <taxon>Tepidimicrobium</taxon>
    </lineage>
</organism>
<gene>
    <name evidence="7" type="ORF">SAMN05660923_01976</name>
</gene>
<evidence type="ECO:0000313" key="8">
    <source>
        <dbReference type="Proteomes" id="UP000198828"/>
    </source>
</evidence>
<dbReference type="InterPro" id="IPR023765">
    <property type="entry name" value="SBP_5_CS"/>
</dbReference>
<comment type="similarity">
    <text evidence="2">Belongs to the bacterial solute-binding protein 5 family.</text>
</comment>
<dbReference type="AlphaFoldDB" id="A0A1H3A3B5"/>
<dbReference type="PIRSF" id="PIRSF002741">
    <property type="entry name" value="MppA"/>
    <property type="match status" value="1"/>
</dbReference>
<dbReference type="EMBL" id="FNNG01000008">
    <property type="protein sequence ID" value="SDX24280.1"/>
    <property type="molecule type" value="Genomic_DNA"/>
</dbReference>
<dbReference type="PROSITE" id="PS01040">
    <property type="entry name" value="SBP_BACTERIAL_5"/>
    <property type="match status" value="1"/>
</dbReference>
<evidence type="ECO:0000256" key="2">
    <source>
        <dbReference type="ARBA" id="ARBA00005695"/>
    </source>
</evidence>
<dbReference type="Pfam" id="PF00496">
    <property type="entry name" value="SBP_bac_5"/>
    <property type="match status" value="1"/>
</dbReference>
<dbReference type="InterPro" id="IPR030678">
    <property type="entry name" value="Peptide/Ni-bd"/>
</dbReference>
<evidence type="ECO:0000256" key="4">
    <source>
        <dbReference type="ARBA" id="ARBA00022729"/>
    </source>
</evidence>
<dbReference type="InterPro" id="IPR039424">
    <property type="entry name" value="SBP_5"/>
</dbReference>
<feature type="domain" description="Solute-binding protein family 5" evidence="6">
    <location>
        <begin position="79"/>
        <end position="427"/>
    </location>
</feature>